<keyword evidence="2" id="KW-1185">Reference proteome</keyword>
<dbReference type="EMBL" id="CP020373">
    <property type="protein sequence ID" value="AZQ09207.1"/>
    <property type="molecule type" value="Genomic_DNA"/>
</dbReference>
<reference evidence="2" key="1">
    <citation type="submission" date="2017-03" db="EMBL/GenBank/DDBJ databases">
        <title>Full genome sequence of a non-lethal Shewanella isolate that potentiates virulence of Vibio parahaemolyticus causing acute hepatopancreatic necrosis disease (AHPND) in shrimp.</title>
        <authorList>
            <person name="Prachumwat A."/>
            <person name="Sritunyalucksana K."/>
        </authorList>
    </citation>
    <scope>NUCLEOTIDE SEQUENCE [LARGE SCALE GENOMIC DNA]</scope>
    <source>
        <strain evidence="2">TH2012</strain>
    </source>
</reference>
<sequence>MAYSSGKGYKPFESASKSAHSQLINDPKMKSLLENCRLPIKKNDIELQSIEHHLIRGGSTGIDQIVVIDGGYTDVEVDKGYPSSNVCFFQFGAMMLKMSDLKELDSSKFIDPEDIAKLNKIDRLKLVLPSNHVCRKDCRTLTETISKTLFEFFLSSDLGDSSNLCQTLKWLLFSEYLPNEERKDGSTFNDQERDDKWILASCPHCSTKDIELYRSNFEGKFLTPCTACGEEIRITDVFRLHEAVDDILGAGGVMGYVTSATEQLMLAHIFKLLKAVKPDLLKNTLFLKDGPLSFPGQTANIHKPMRRMVSYLEMKYGLKLAGVEKSGQCVEHASLIEGYVKKGTALILSTPYLYKYVYPGDPNSKTPFGSTSYYGGKIIFKSDSENMYVVTLPMQQKKLTPSVSDYRYLDKVLNTIARLKCDMYDSALIPVAMANKLVSLADLPSSKILQRFAKEAINGNSG</sequence>
<dbReference type="Proteomes" id="UP000278437">
    <property type="component" value="Chromosome"/>
</dbReference>
<evidence type="ECO:0000313" key="2">
    <source>
        <dbReference type="Proteomes" id="UP000278437"/>
    </source>
</evidence>
<dbReference type="RefSeq" id="WP_126165699.1">
    <property type="nucleotide sequence ID" value="NZ_CP020373.1"/>
</dbReference>
<gene>
    <name evidence="1" type="ORF">STH12_00054</name>
</gene>
<evidence type="ECO:0000313" key="1">
    <source>
        <dbReference type="EMBL" id="AZQ09207.1"/>
    </source>
</evidence>
<accession>A0ABN5TSH3</accession>
<proteinExistence type="predicted"/>
<name>A0ABN5TSH3_9GAMM</name>
<protein>
    <submittedName>
        <fullName evidence="1">NurA domain protein</fullName>
    </submittedName>
</protein>
<organism evidence="1 2">
    <name type="scientific">Shewanella khirikhana</name>
    <dbReference type="NCBI Taxonomy" id="1965282"/>
    <lineage>
        <taxon>Bacteria</taxon>
        <taxon>Pseudomonadati</taxon>
        <taxon>Pseudomonadota</taxon>
        <taxon>Gammaproteobacteria</taxon>
        <taxon>Alteromonadales</taxon>
        <taxon>Shewanellaceae</taxon>
        <taxon>Shewanella</taxon>
    </lineage>
</organism>